<protein>
    <submittedName>
        <fullName evidence="3">Uncharacterized protein</fullName>
    </submittedName>
</protein>
<evidence type="ECO:0000256" key="1">
    <source>
        <dbReference type="SAM" id="Coils"/>
    </source>
</evidence>
<dbReference type="AlphaFoldDB" id="A0AA85K3X5"/>
<reference evidence="2" key="1">
    <citation type="submission" date="2022-06" db="EMBL/GenBank/DDBJ databases">
        <authorList>
            <person name="Berger JAMES D."/>
            <person name="Berger JAMES D."/>
        </authorList>
    </citation>
    <scope>NUCLEOTIDE SEQUENCE [LARGE SCALE GENOMIC DNA]</scope>
</reference>
<dbReference type="WBParaSite" id="TREG1_76140.1">
    <property type="protein sequence ID" value="TREG1_76140.1"/>
    <property type="gene ID" value="TREG1_76140"/>
</dbReference>
<organism evidence="2 3">
    <name type="scientific">Trichobilharzia regenti</name>
    <name type="common">Nasal bird schistosome</name>
    <dbReference type="NCBI Taxonomy" id="157069"/>
    <lineage>
        <taxon>Eukaryota</taxon>
        <taxon>Metazoa</taxon>
        <taxon>Spiralia</taxon>
        <taxon>Lophotrochozoa</taxon>
        <taxon>Platyhelminthes</taxon>
        <taxon>Trematoda</taxon>
        <taxon>Digenea</taxon>
        <taxon>Strigeidida</taxon>
        <taxon>Schistosomatoidea</taxon>
        <taxon>Schistosomatidae</taxon>
        <taxon>Trichobilharzia</taxon>
    </lineage>
</organism>
<accession>A0AA85K3X5</accession>
<keyword evidence="1" id="KW-0175">Coiled coil</keyword>
<proteinExistence type="predicted"/>
<feature type="coiled-coil region" evidence="1">
    <location>
        <begin position="99"/>
        <end position="229"/>
    </location>
</feature>
<sequence length="236" mass="27817">MVNSKVSFDDFYTENEGPYKLTGHSIYLSPGKCFHSSCDVHKVKSYVTKADFESVIESPLYCLKSILESPQVVPKSQFLSKLDEIRCLSSKLSEIQHLYEENMCELNRLNSELKTSEMKRKEVEMRLKRRESELLELRDELTCEIEMRSHHEKRSNLVDDLQDSLKDAREKLKSMDHVSKENEKLLEENSRLKAKQKEFESFRLQASYQQELERQLSQMRVAAQLADNEERRLHFS</sequence>
<evidence type="ECO:0000313" key="2">
    <source>
        <dbReference type="Proteomes" id="UP000050795"/>
    </source>
</evidence>
<keyword evidence="2" id="KW-1185">Reference proteome</keyword>
<evidence type="ECO:0000313" key="3">
    <source>
        <dbReference type="WBParaSite" id="TREG1_76140.1"/>
    </source>
</evidence>
<dbReference type="Proteomes" id="UP000050795">
    <property type="component" value="Unassembled WGS sequence"/>
</dbReference>
<name>A0AA85K3X5_TRIRE</name>
<reference evidence="3" key="2">
    <citation type="submission" date="2023-11" db="UniProtKB">
        <authorList>
            <consortium name="WormBaseParasite"/>
        </authorList>
    </citation>
    <scope>IDENTIFICATION</scope>
</reference>